<dbReference type="GO" id="GO:0016874">
    <property type="term" value="F:ligase activity"/>
    <property type="evidence" value="ECO:0007669"/>
    <property type="project" value="UniProtKB-KW"/>
</dbReference>
<keyword evidence="4 5" id="KW-0472">Membrane</keyword>
<feature type="transmembrane region" description="Helical" evidence="5">
    <location>
        <begin position="55"/>
        <end position="74"/>
    </location>
</feature>
<evidence type="ECO:0000256" key="5">
    <source>
        <dbReference type="SAM" id="Phobius"/>
    </source>
</evidence>
<feature type="transmembrane region" description="Helical" evidence="5">
    <location>
        <begin position="232"/>
        <end position="265"/>
    </location>
</feature>
<comment type="caution">
    <text evidence="7">The sequence shown here is derived from an EMBL/GenBank/DDBJ whole genome shotgun (WGS) entry which is preliminary data.</text>
</comment>
<dbReference type="Proteomes" id="UP000254258">
    <property type="component" value="Unassembled WGS sequence"/>
</dbReference>
<dbReference type="GO" id="GO:0016020">
    <property type="term" value="C:membrane"/>
    <property type="evidence" value="ECO:0007669"/>
    <property type="project" value="UniProtKB-SubCell"/>
</dbReference>
<protein>
    <submittedName>
        <fullName evidence="7">O-antigen ligase family protein</fullName>
    </submittedName>
</protein>
<gene>
    <name evidence="7" type="ORF">DWU98_09180</name>
</gene>
<dbReference type="Pfam" id="PF04932">
    <property type="entry name" value="Wzy_C"/>
    <property type="match status" value="1"/>
</dbReference>
<evidence type="ECO:0000256" key="4">
    <source>
        <dbReference type="ARBA" id="ARBA00023136"/>
    </source>
</evidence>
<feature type="transmembrane region" description="Helical" evidence="5">
    <location>
        <begin position="113"/>
        <end position="131"/>
    </location>
</feature>
<feature type="transmembrane region" description="Helical" evidence="5">
    <location>
        <begin position="406"/>
        <end position="425"/>
    </location>
</feature>
<feature type="transmembrane region" description="Helical" evidence="5">
    <location>
        <begin position="342"/>
        <end position="365"/>
    </location>
</feature>
<evidence type="ECO:0000313" key="8">
    <source>
        <dbReference type="Proteomes" id="UP000254258"/>
    </source>
</evidence>
<feature type="transmembrane region" description="Helical" evidence="5">
    <location>
        <begin position="81"/>
        <end position="101"/>
    </location>
</feature>
<accession>A0A370X1B5</accession>
<evidence type="ECO:0000256" key="3">
    <source>
        <dbReference type="ARBA" id="ARBA00022989"/>
    </source>
</evidence>
<feature type="transmembrane region" description="Helical" evidence="5">
    <location>
        <begin position="196"/>
        <end position="220"/>
    </location>
</feature>
<organism evidence="7 8">
    <name type="scientific">Dyella monticola</name>
    <dbReference type="NCBI Taxonomy" id="1927958"/>
    <lineage>
        <taxon>Bacteria</taxon>
        <taxon>Pseudomonadati</taxon>
        <taxon>Pseudomonadota</taxon>
        <taxon>Gammaproteobacteria</taxon>
        <taxon>Lysobacterales</taxon>
        <taxon>Rhodanobacteraceae</taxon>
        <taxon>Dyella</taxon>
    </lineage>
</organism>
<feature type="transmembrane region" description="Helical" evidence="5">
    <location>
        <begin position="272"/>
        <end position="294"/>
    </location>
</feature>
<feature type="transmembrane region" description="Helical" evidence="5">
    <location>
        <begin position="143"/>
        <end position="160"/>
    </location>
</feature>
<dbReference type="InterPro" id="IPR007016">
    <property type="entry name" value="O-antigen_ligase-rel_domated"/>
</dbReference>
<keyword evidence="7" id="KW-0436">Ligase</keyword>
<evidence type="ECO:0000313" key="7">
    <source>
        <dbReference type="EMBL" id="RDS82203.1"/>
    </source>
</evidence>
<keyword evidence="8" id="KW-1185">Reference proteome</keyword>
<proteinExistence type="predicted"/>
<evidence type="ECO:0000256" key="1">
    <source>
        <dbReference type="ARBA" id="ARBA00004141"/>
    </source>
</evidence>
<dbReference type="PANTHER" id="PTHR37422">
    <property type="entry name" value="TEICHURONIC ACID BIOSYNTHESIS PROTEIN TUAE"/>
    <property type="match status" value="1"/>
</dbReference>
<feature type="domain" description="O-antigen ligase-related" evidence="6">
    <location>
        <begin position="236"/>
        <end position="359"/>
    </location>
</feature>
<reference evidence="7 8" key="1">
    <citation type="submission" date="2018-07" db="EMBL/GenBank/DDBJ databases">
        <title>Dyella monticola sp. nov. and Dyella psychrodurans sp. nov. isolated from monsoon evergreen broad-leaved forest soil of Dinghu Mountain, China.</title>
        <authorList>
            <person name="Gao Z."/>
            <person name="Qiu L."/>
        </authorList>
    </citation>
    <scope>NUCLEOTIDE SEQUENCE [LARGE SCALE GENOMIC DNA]</scope>
    <source>
        <strain evidence="7 8">4G-K06</strain>
    </source>
</reference>
<evidence type="ECO:0000259" key="6">
    <source>
        <dbReference type="Pfam" id="PF04932"/>
    </source>
</evidence>
<feature type="transmembrane region" description="Helical" evidence="5">
    <location>
        <begin position="377"/>
        <end position="394"/>
    </location>
</feature>
<dbReference type="InterPro" id="IPR051533">
    <property type="entry name" value="WaaL-like"/>
</dbReference>
<dbReference type="PANTHER" id="PTHR37422:SF13">
    <property type="entry name" value="LIPOPOLYSACCHARIDE BIOSYNTHESIS PROTEIN PA4999-RELATED"/>
    <property type="match status" value="1"/>
</dbReference>
<comment type="subcellular location">
    <subcellularLocation>
        <location evidence="1">Membrane</location>
        <topology evidence="1">Multi-pass membrane protein</topology>
    </subcellularLocation>
</comment>
<dbReference type="EMBL" id="QRBE01000004">
    <property type="protein sequence ID" value="RDS82203.1"/>
    <property type="molecule type" value="Genomic_DNA"/>
</dbReference>
<evidence type="ECO:0000256" key="2">
    <source>
        <dbReference type="ARBA" id="ARBA00022692"/>
    </source>
</evidence>
<keyword evidence="2 5" id="KW-0812">Transmembrane</keyword>
<dbReference type="AlphaFoldDB" id="A0A370X1B5"/>
<sequence length="428" mass="47432">MWFGCSSGGFRAIAGGRSPYAWEPERMTVLARNTPWSQVWTEHEDTAATGWLRRVLTVGMAWLIIGMAVMPAGVSYNPSKAYQAVLALTLWLPTIVLIAMRPHRFIQLLKQSPMPWVMVLLAWGWLSLAWSHAPHRGDEATRNLSVLLFLVASQWVFGGNGRRTQWLLIGCSFVLAAVAILDMLNFASHPPTDGRLIGIGVMANANLAAAGMGAALIWLWPWRFDRWGWNIARWMAVAILALFVLLTFTRSAWAALFVALVVMALCDGGRRAWIYAGMICLMGLLGVALGFNVLMERGLSLRPQIFAGALHLFLQHPLRGLGQGTSFTIAAGNEVLDHAHNMFAQLAIELGLPALLLWAGIWLALGWRAWRHRHDGLGLLVLGLWVFGSIAVQFDLPHLLDSPRPGWLITWLPLALSMTFQRSIARNV</sequence>
<name>A0A370X1B5_9GAMM</name>
<keyword evidence="3 5" id="KW-1133">Transmembrane helix</keyword>
<feature type="transmembrane region" description="Helical" evidence="5">
    <location>
        <begin position="166"/>
        <end position="184"/>
    </location>
</feature>